<dbReference type="InterPro" id="IPR004143">
    <property type="entry name" value="BPL_LPL_catalytic"/>
</dbReference>
<evidence type="ECO:0000259" key="1">
    <source>
        <dbReference type="Pfam" id="PF21948"/>
    </source>
</evidence>
<dbReference type="InterPro" id="IPR045864">
    <property type="entry name" value="aa-tRNA-synth_II/BPL/LPL"/>
</dbReference>
<proteinExistence type="predicted"/>
<dbReference type="SUPFAM" id="SSF55681">
    <property type="entry name" value="Class II aaRS and biotin synthetases"/>
    <property type="match status" value="1"/>
</dbReference>
<gene>
    <name evidence="2" type="ORF">DBZ45_18950</name>
</gene>
<evidence type="ECO:0000313" key="2">
    <source>
        <dbReference type="EMBL" id="RAM35701.1"/>
    </source>
</evidence>
<feature type="domain" description="BPL/LPL catalytic" evidence="1">
    <location>
        <begin position="32"/>
        <end position="194"/>
    </location>
</feature>
<reference evidence="2 3" key="1">
    <citation type="submission" date="2018-04" db="EMBL/GenBank/DDBJ databases">
        <title>Bacteria isolated from cave deposits of Manipur.</title>
        <authorList>
            <person name="Sahoo D."/>
            <person name="Sarangthem I."/>
            <person name="Nandeibam J."/>
        </authorList>
    </citation>
    <scope>NUCLEOTIDE SEQUENCE [LARGE SCALE GENOMIC DNA]</scope>
    <source>
        <strain evidence="3">mrc11</strain>
    </source>
</reference>
<dbReference type="AlphaFoldDB" id="A0A328HC08"/>
<organism evidence="2 3">
    <name type="scientific">Arthrobacter globiformis</name>
    <dbReference type="NCBI Taxonomy" id="1665"/>
    <lineage>
        <taxon>Bacteria</taxon>
        <taxon>Bacillati</taxon>
        <taxon>Actinomycetota</taxon>
        <taxon>Actinomycetes</taxon>
        <taxon>Micrococcales</taxon>
        <taxon>Micrococcaceae</taxon>
        <taxon>Arthrobacter</taxon>
    </lineage>
</organism>
<dbReference type="Pfam" id="PF21948">
    <property type="entry name" value="LplA-B_cat"/>
    <property type="match status" value="1"/>
</dbReference>
<comment type="caution">
    <text evidence="2">The sequence shown here is derived from an EMBL/GenBank/DDBJ whole genome shotgun (WGS) entry which is preliminary data.</text>
</comment>
<dbReference type="GO" id="GO:0016874">
    <property type="term" value="F:ligase activity"/>
    <property type="evidence" value="ECO:0007669"/>
    <property type="project" value="UniProtKB-KW"/>
</dbReference>
<name>A0A328HC08_ARTGO</name>
<dbReference type="Proteomes" id="UP000249166">
    <property type="component" value="Unassembled WGS sequence"/>
</dbReference>
<evidence type="ECO:0000313" key="3">
    <source>
        <dbReference type="Proteomes" id="UP000249166"/>
    </source>
</evidence>
<dbReference type="Gene3D" id="3.30.930.10">
    <property type="entry name" value="Bira Bifunctional Protein, Domain 2"/>
    <property type="match status" value="1"/>
</dbReference>
<accession>A0A328HC08</accession>
<dbReference type="RefSeq" id="WP_111905382.1">
    <property type="nucleotide sequence ID" value="NZ_QLNP01000099.1"/>
</dbReference>
<sequence>MQQAGADSRTLTLVRQEQSLGAVRDLDFGIELLGKARAGDIGSTLRLYRPAPTVAFGQRDTRLPGFGAAAQACRELGFEPLIRKAGGRAAAYHEGTLIIDHVEPHSDAIAGAKGRFAFFGEMLAGALQSVGVHAAVGEIPGEYCPGEYSVHGFAPGAPDHRIKLVGTAQRVVSGAWLFSSVVVVEDSAPIREVLTASYEALGLDWDPATAGAANDLVPGLDVQAIEDAVVRTYAEYAMLGQADFSSLRA</sequence>
<protein>
    <submittedName>
        <fullName evidence="2">Lipoate--protein ligase family protein</fullName>
    </submittedName>
</protein>
<keyword evidence="2" id="KW-0436">Ligase</keyword>
<dbReference type="EMBL" id="QLNP01000099">
    <property type="protein sequence ID" value="RAM35701.1"/>
    <property type="molecule type" value="Genomic_DNA"/>
</dbReference>
<dbReference type="OrthoDB" id="5243608at2"/>